<dbReference type="GO" id="GO:0016755">
    <property type="term" value="F:aminoacyltransferase activity"/>
    <property type="evidence" value="ECO:0007669"/>
    <property type="project" value="TreeGrafter"/>
</dbReference>
<dbReference type="InterPro" id="IPR051211">
    <property type="entry name" value="PG_lysyltransferase"/>
</dbReference>
<evidence type="ECO:0000313" key="10">
    <source>
        <dbReference type="Proteomes" id="UP000502677"/>
    </source>
</evidence>
<comment type="subcellular location">
    <subcellularLocation>
        <location evidence="1">Cell membrane</location>
        <topology evidence="1">Multi-pass membrane protein</topology>
    </subcellularLocation>
</comment>
<dbReference type="Pfam" id="PF01694">
    <property type="entry name" value="Rhomboid"/>
    <property type="match status" value="1"/>
</dbReference>
<dbReference type="RefSeq" id="WP_166291935.1">
    <property type="nucleotide sequence ID" value="NZ_CP049863.1"/>
</dbReference>
<keyword evidence="4 6" id="KW-1133">Transmembrane helix</keyword>
<dbReference type="InterPro" id="IPR022764">
    <property type="entry name" value="Peptidase_S54_rhomboid_dom"/>
</dbReference>
<evidence type="ECO:0000259" key="8">
    <source>
        <dbReference type="Pfam" id="PF09924"/>
    </source>
</evidence>
<dbReference type="InterPro" id="IPR024320">
    <property type="entry name" value="LPG_synthase_C"/>
</dbReference>
<dbReference type="PANTHER" id="PTHR34697">
    <property type="entry name" value="PHOSPHATIDYLGLYCEROL LYSYLTRANSFERASE"/>
    <property type="match status" value="1"/>
</dbReference>
<dbReference type="EMBL" id="CP049863">
    <property type="protein sequence ID" value="QIK63614.1"/>
    <property type="molecule type" value="Genomic_DNA"/>
</dbReference>
<name>A0A6G7XG86_9MICO</name>
<feature type="transmembrane region" description="Helical" evidence="6">
    <location>
        <begin position="301"/>
        <end position="319"/>
    </location>
</feature>
<dbReference type="KEGG" id="lvi:G7068_10725"/>
<keyword evidence="9" id="KW-0645">Protease</keyword>
<dbReference type="GO" id="GO:0005886">
    <property type="term" value="C:plasma membrane"/>
    <property type="evidence" value="ECO:0007669"/>
    <property type="project" value="UniProtKB-SubCell"/>
</dbReference>
<reference evidence="9 10" key="1">
    <citation type="submission" date="2020-03" db="EMBL/GenBank/DDBJ databases">
        <title>Leucobacter sp. nov., isolated from beetles.</title>
        <authorList>
            <person name="Hyun D.-W."/>
            <person name="Bae J.-W."/>
        </authorList>
    </citation>
    <scope>NUCLEOTIDE SEQUENCE [LARGE SCALE GENOMIC DNA]</scope>
    <source>
        <strain evidence="9 10">HDW9C</strain>
    </source>
</reference>
<keyword evidence="2" id="KW-1003">Cell membrane</keyword>
<keyword evidence="10" id="KW-1185">Reference proteome</keyword>
<evidence type="ECO:0000256" key="2">
    <source>
        <dbReference type="ARBA" id="ARBA00022475"/>
    </source>
</evidence>
<evidence type="ECO:0000256" key="6">
    <source>
        <dbReference type="SAM" id="Phobius"/>
    </source>
</evidence>
<evidence type="ECO:0000256" key="4">
    <source>
        <dbReference type="ARBA" id="ARBA00022989"/>
    </source>
</evidence>
<feature type="transmembrane region" description="Helical" evidence="6">
    <location>
        <begin position="175"/>
        <end position="192"/>
    </location>
</feature>
<feature type="transmembrane region" description="Helical" evidence="6">
    <location>
        <begin position="212"/>
        <end position="229"/>
    </location>
</feature>
<keyword evidence="9" id="KW-0378">Hydrolase</keyword>
<feature type="transmembrane region" description="Helical" evidence="6">
    <location>
        <begin position="53"/>
        <end position="80"/>
    </location>
</feature>
<protein>
    <submittedName>
        <fullName evidence="9">Rhomboid family intramembrane serine protease</fullName>
    </submittedName>
</protein>
<dbReference type="Proteomes" id="UP000502677">
    <property type="component" value="Chromosome"/>
</dbReference>
<keyword evidence="3 6" id="KW-0812">Transmembrane</keyword>
<dbReference type="SUPFAM" id="SSF144091">
    <property type="entry name" value="Rhomboid-like"/>
    <property type="match status" value="1"/>
</dbReference>
<evidence type="ECO:0000256" key="1">
    <source>
        <dbReference type="ARBA" id="ARBA00004651"/>
    </source>
</evidence>
<keyword evidence="5 6" id="KW-0472">Membrane</keyword>
<evidence type="ECO:0000259" key="7">
    <source>
        <dbReference type="Pfam" id="PF01694"/>
    </source>
</evidence>
<accession>A0A6G7XG86</accession>
<feature type="transmembrane region" description="Helical" evidence="6">
    <location>
        <begin position="276"/>
        <end position="296"/>
    </location>
</feature>
<dbReference type="GO" id="GO:0055091">
    <property type="term" value="P:phospholipid homeostasis"/>
    <property type="evidence" value="ECO:0007669"/>
    <property type="project" value="TreeGrafter"/>
</dbReference>
<dbReference type="PANTHER" id="PTHR34697:SF2">
    <property type="entry name" value="PHOSPHATIDYLGLYCEROL LYSYLTRANSFERASE"/>
    <property type="match status" value="1"/>
</dbReference>
<feature type="domain" description="Peptidase S54 rhomboid" evidence="7">
    <location>
        <begin position="51"/>
        <end position="107"/>
    </location>
</feature>
<organism evidence="9 10">
    <name type="scientific">Leucobacter viscericola</name>
    <dbReference type="NCBI Taxonomy" id="2714935"/>
    <lineage>
        <taxon>Bacteria</taxon>
        <taxon>Bacillati</taxon>
        <taxon>Actinomycetota</taxon>
        <taxon>Actinomycetes</taxon>
        <taxon>Micrococcales</taxon>
        <taxon>Microbacteriaceae</taxon>
        <taxon>Leucobacter</taxon>
    </lineage>
</organism>
<sequence>MRQNIKRWLQTRPVTLTITAIVLLGGTALLILGPHARLEELTVDLTSITQRQWWTFVTSQLLVVGWVNLFVSVVALLAGLGWAEGRIGSLRTIIAFVITGTTATLIGLGLQLVSARLDEYWAISVRHIDTFDPLTPLAGTLAWASASASPLWRRRIRVLLIGVAATLLLYRSSPAYLYLAIAVGVGLLGGRISVGRPKRAAFSSSRHEVRSLLAAVTAVLAAGPLFRLISSPHQRAFALGQVMFGELPSRPELGPCPPGANSLACPGVLLWDHNPALIGVQVIVAVLLLLCAWGLLKGRRLALWTMVVLSAAAAVIVTTRLISAPRDETFSERHGLETALWLFSGIAIPVAFMIVLIWQRRAFPPRARAGAAAHTRDRDALLRSNGNTLSWMATWPGNQTFVTTDGQNAVAYRAVNGFAITISDPFGAADTAQNTQATLNEFIAYCDSVALQPAFYSIHDSTAEPLRRAGWSTLEVAEETILDPRTFTLSGKRAQDLRTAVNRANRTGLRTRMATWTDLPLRITTQITNISEEWVANKDLPELSFTLGGLDELQDADVLVAIVLDEEDNVLAITSWLPMYQNGIVTGRTLDVMRRRSTAPNGTMEFLIADTIRQFGEDELALVSLSGSPLAQTATAADSTLNRLMQLLSRGLEPSYGFRSLARFKAKFSSNSQPMYLAYRDSLALPAIGFALGRCYLPTAAPRQLASLLRAK</sequence>
<gene>
    <name evidence="9" type="ORF">G7068_10725</name>
</gene>
<dbReference type="AlphaFoldDB" id="A0A6G7XG86"/>
<feature type="transmembrane region" description="Helical" evidence="6">
    <location>
        <begin position="339"/>
        <end position="358"/>
    </location>
</feature>
<evidence type="ECO:0000313" key="9">
    <source>
        <dbReference type="EMBL" id="QIK63614.1"/>
    </source>
</evidence>
<feature type="domain" description="Phosphatidylglycerol lysyltransferase C-terminal" evidence="8">
    <location>
        <begin position="381"/>
        <end position="679"/>
    </location>
</feature>
<dbReference type="GO" id="GO:0006508">
    <property type="term" value="P:proteolysis"/>
    <property type="evidence" value="ECO:0007669"/>
    <property type="project" value="UniProtKB-KW"/>
</dbReference>
<feature type="transmembrane region" description="Helical" evidence="6">
    <location>
        <begin position="12"/>
        <end position="33"/>
    </location>
</feature>
<dbReference type="InterPro" id="IPR035952">
    <property type="entry name" value="Rhomboid-like_sf"/>
</dbReference>
<feature type="transmembrane region" description="Helical" evidence="6">
    <location>
        <begin position="92"/>
        <end position="113"/>
    </location>
</feature>
<dbReference type="GO" id="GO:0004252">
    <property type="term" value="F:serine-type endopeptidase activity"/>
    <property type="evidence" value="ECO:0007669"/>
    <property type="project" value="InterPro"/>
</dbReference>
<evidence type="ECO:0000256" key="5">
    <source>
        <dbReference type="ARBA" id="ARBA00023136"/>
    </source>
</evidence>
<proteinExistence type="predicted"/>
<evidence type="ECO:0000256" key="3">
    <source>
        <dbReference type="ARBA" id="ARBA00022692"/>
    </source>
</evidence>
<dbReference type="Pfam" id="PF09924">
    <property type="entry name" value="LPG_synthase_C"/>
    <property type="match status" value="1"/>
</dbReference>